<evidence type="ECO:0000256" key="1">
    <source>
        <dbReference type="ARBA" id="ARBA00009437"/>
    </source>
</evidence>
<reference evidence="6 7" key="1">
    <citation type="journal article" date="2022" name="J Glob Antimicrob Resist">
        <title>First complete genome of a multidrug resistant strain of the novel human pathogen Kalamiella piersonii (GABEKP28) identified in human saliva.</title>
        <authorList>
            <person name="McDonagh F."/>
            <person name="Singh N.K."/>
            <person name="Venkateswaran K."/>
            <person name="Lonappan A.M."/>
            <person name="Hallahan B."/>
            <person name="Tuohy A."/>
            <person name="Burke L."/>
            <person name="Kovarova A."/>
            <person name="Miliotis G."/>
        </authorList>
    </citation>
    <scope>NUCLEOTIDE SEQUENCE [LARGE SCALE GENOMIC DNA]</scope>
    <source>
        <strain evidence="6 7">GABEKP28</strain>
    </source>
</reference>
<dbReference type="Proteomes" id="UP001211544">
    <property type="component" value="Chromosome"/>
</dbReference>
<evidence type="ECO:0000313" key="7">
    <source>
        <dbReference type="Proteomes" id="UP001211544"/>
    </source>
</evidence>
<name>A0AAJ5QN24_9GAMM</name>
<dbReference type="Pfam" id="PF00126">
    <property type="entry name" value="HTH_1"/>
    <property type="match status" value="1"/>
</dbReference>
<proteinExistence type="inferred from homology"/>
<dbReference type="SUPFAM" id="SSF46785">
    <property type="entry name" value="Winged helix' DNA-binding domain"/>
    <property type="match status" value="1"/>
</dbReference>
<dbReference type="InterPro" id="IPR005119">
    <property type="entry name" value="LysR_subst-bd"/>
</dbReference>
<dbReference type="PROSITE" id="PS50931">
    <property type="entry name" value="HTH_LYSR"/>
    <property type="match status" value="1"/>
</dbReference>
<evidence type="ECO:0000259" key="5">
    <source>
        <dbReference type="PROSITE" id="PS50931"/>
    </source>
</evidence>
<sequence length="297" mass="33141">MARESLNDLVAFVTVAREQSFTRAAAQLGVSQSALSHSVRGLETRLGVRLLTRTTRSVSPTTAGQRLLESLAPRLEEIWNELSVIGDMRDTPTGTVRITATDYAIKYLLWPKLTPLLREYPDIKVELANEYALTDIAANSYDAGVRLGEQITNGMISVRIGPDIRFAVVGSPDYFHKNGKPLAPEDLIGHRCINLRLSTHGGLYAWEFEKNGHEVKVRVEGQVTFNDIFQVIDAAIDGFGLAHVPEEMAEQYLATGRLVRVLDAFCPAWEGHHLYYPSRQSSRALSMVVDALRHRQR</sequence>
<keyword evidence="3" id="KW-0238">DNA-binding</keyword>
<dbReference type="EMBL" id="CP104758">
    <property type="protein sequence ID" value="WBG92518.1"/>
    <property type="molecule type" value="Genomic_DNA"/>
</dbReference>
<dbReference type="AlphaFoldDB" id="A0AAJ5QN24"/>
<keyword evidence="4" id="KW-0804">Transcription</keyword>
<dbReference type="Pfam" id="PF03466">
    <property type="entry name" value="LysR_substrate"/>
    <property type="match status" value="1"/>
</dbReference>
<dbReference type="Gene3D" id="3.40.190.290">
    <property type="match status" value="1"/>
</dbReference>
<dbReference type="GO" id="GO:0043565">
    <property type="term" value="F:sequence-specific DNA binding"/>
    <property type="evidence" value="ECO:0007669"/>
    <property type="project" value="TreeGrafter"/>
</dbReference>
<dbReference type="Gene3D" id="1.10.10.10">
    <property type="entry name" value="Winged helix-like DNA-binding domain superfamily/Winged helix DNA-binding domain"/>
    <property type="match status" value="1"/>
</dbReference>
<evidence type="ECO:0000256" key="4">
    <source>
        <dbReference type="ARBA" id="ARBA00023163"/>
    </source>
</evidence>
<evidence type="ECO:0000313" key="6">
    <source>
        <dbReference type="EMBL" id="WBG92518.1"/>
    </source>
</evidence>
<dbReference type="InterPro" id="IPR000847">
    <property type="entry name" value="LysR_HTH_N"/>
</dbReference>
<evidence type="ECO:0000256" key="2">
    <source>
        <dbReference type="ARBA" id="ARBA00023015"/>
    </source>
</evidence>
<organism evidence="6 7">
    <name type="scientific">Pantoea piersonii</name>
    <dbReference type="NCBI Taxonomy" id="2364647"/>
    <lineage>
        <taxon>Bacteria</taxon>
        <taxon>Pseudomonadati</taxon>
        <taxon>Pseudomonadota</taxon>
        <taxon>Gammaproteobacteria</taxon>
        <taxon>Enterobacterales</taxon>
        <taxon>Erwiniaceae</taxon>
        <taxon>Pantoea</taxon>
    </lineage>
</organism>
<dbReference type="KEGG" id="kpie:N5580_08385"/>
<dbReference type="PANTHER" id="PTHR30537:SF1">
    <property type="entry name" value="HTH-TYPE TRANSCRIPTIONAL REGULATOR PGRR"/>
    <property type="match status" value="1"/>
</dbReference>
<evidence type="ECO:0000256" key="3">
    <source>
        <dbReference type="ARBA" id="ARBA00023125"/>
    </source>
</evidence>
<dbReference type="SUPFAM" id="SSF53850">
    <property type="entry name" value="Periplasmic binding protein-like II"/>
    <property type="match status" value="1"/>
</dbReference>
<dbReference type="InterPro" id="IPR036388">
    <property type="entry name" value="WH-like_DNA-bd_sf"/>
</dbReference>
<keyword evidence="2" id="KW-0805">Transcription regulation</keyword>
<dbReference type="CDD" id="cd08474">
    <property type="entry name" value="PBP2_CrgA_like_5"/>
    <property type="match status" value="1"/>
</dbReference>
<dbReference type="InterPro" id="IPR058163">
    <property type="entry name" value="LysR-type_TF_proteobact-type"/>
</dbReference>
<dbReference type="RefSeq" id="WP_126688945.1">
    <property type="nucleotide sequence ID" value="NZ_CP104758.1"/>
</dbReference>
<dbReference type="InterPro" id="IPR036390">
    <property type="entry name" value="WH_DNA-bd_sf"/>
</dbReference>
<protein>
    <submittedName>
        <fullName evidence="6">LysR family transcriptional regulator</fullName>
    </submittedName>
</protein>
<dbReference type="GO" id="GO:0003700">
    <property type="term" value="F:DNA-binding transcription factor activity"/>
    <property type="evidence" value="ECO:0007669"/>
    <property type="project" value="InterPro"/>
</dbReference>
<dbReference type="PRINTS" id="PR00039">
    <property type="entry name" value="HTHLYSR"/>
</dbReference>
<accession>A0AAJ5QN24</accession>
<dbReference type="PANTHER" id="PTHR30537">
    <property type="entry name" value="HTH-TYPE TRANSCRIPTIONAL REGULATOR"/>
    <property type="match status" value="1"/>
</dbReference>
<dbReference type="FunFam" id="3.40.190.290:FF:000012">
    <property type="entry name" value="Transcriptional regulator, LysR family"/>
    <property type="match status" value="1"/>
</dbReference>
<keyword evidence="7" id="KW-1185">Reference proteome</keyword>
<gene>
    <name evidence="6" type="ORF">N5580_08385</name>
</gene>
<feature type="domain" description="HTH lysR-type" evidence="5">
    <location>
        <begin position="4"/>
        <end position="61"/>
    </location>
</feature>
<comment type="similarity">
    <text evidence="1">Belongs to the LysR transcriptional regulatory family.</text>
</comment>
<dbReference type="FunFam" id="1.10.10.10:FF:000001">
    <property type="entry name" value="LysR family transcriptional regulator"/>
    <property type="match status" value="1"/>
</dbReference>
<dbReference type="GO" id="GO:0006351">
    <property type="term" value="P:DNA-templated transcription"/>
    <property type="evidence" value="ECO:0007669"/>
    <property type="project" value="TreeGrafter"/>
</dbReference>